<evidence type="ECO:0000313" key="2">
    <source>
        <dbReference type="Proteomes" id="UP000271098"/>
    </source>
</evidence>
<dbReference type="EMBL" id="UYRT01035204">
    <property type="protein sequence ID" value="VDK79948.1"/>
    <property type="molecule type" value="Genomic_DNA"/>
</dbReference>
<proteinExistence type="predicted"/>
<protein>
    <submittedName>
        <fullName evidence="1 3">Uncharacterized protein</fullName>
    </submittedName>
</protein>
<dbReference type="AlphaFoldDB" id="A0A183DML8"/>
<dbReference type="Proteomes" id="UP000271098">
    <property type="component" value="Unassembled WGS sequence"/>
</dbReference>
<evidence type="ECO:0000313" key="1">
    <source>
        <dbReference type="EMBL" id="VDK79948.1"/>
    </source>
</evidence>
<sequence>MSVGRLGRLSQRCDILAPAQIANNRELALCSGDRRKVDISRIFGKYSSHSRTTAADAI</sequence>
<organism evidence="3">
    <name type="scientific">Gongylonema pulchrum</name>
    <dbReference type="NCBI Taxonomy" id="637853"/>
    <lineage>
        <taxon>Eukaryota</taxon>
        <taxon>Metazoa</taxon>
        <taxon>Ecdysozoa</taxon>
        <taxon>Nematoda</taxon>
        <taxon>Chromadorea</taxon>
        <taxon>Rhabditida</taxon>
        <taxon>Spirurina</taxon>
        <taxon>Spiruromorpha</taxon>
        <taxon>Spiruroidea</taxon>
        <taxon>Gongylonematidae</taxon>
        <taxon>Gongylonema</taxon>
    </lineage>
</organism>
<evidence type="ECO:0000313" key="3">
    <source>
        <dbReference type="WBParaSite" id="GPUH_0000997001-mRNA-1"/>
    </source>
</evidence>
<dbReference type="WBParaSite" id="GPUH_0000997001-mRNA-1">
    <property type="protein sequence ID" value="GPUH_0000997001-mRNA-1"/>
    <property type="gene ID" value="GPUH_0000997001"/>
</dbReference>
<name>A0A183DML8_9BILA</name>
<accession>A0A183DML8</accession>
<reference evidence="3" key="1">
    <citation type="submission" date="2016-06" db="UniProtKB">
        <authorList>
            <consortium name="WormBaseParasite"/>
        </authorList>
    </citation>
    <scope>IDENTIFICATION</scope>
</reference>
<keyword evidence="2" id="KW-1185">Reference proteome</keyword>
<reference evidence="1 2" key="2">
    <citation type="submission" date="2018-11" db="EMBL/GenBank/DDBJ databases">
        <authorList>
            <consortium name="Pathogen Informatics"/>
        </authorList>
    </citation>
    <scope>NUCLEOTIDE SEQUENCE [LARGE SCALE GENOMIC DNA]</scope>
</reference>
<gene>
    <name evidence="1" type="ORF">GPUH_LOCUS9958</name>
</gene>